<proteinExistence type="predicted"/>
<name>A0A417XZU3_9ACTN</name>
<feature type="transmembrane region" description="Helical" evidence="1">
    <location>
        <begin position="60"/>
        <end position="80"/>
    </location>
</feature>
<dbReference type="Proteomes" id="UP000283644">
    <property type="component" value="Unassembled WGS sequence"/>
</dbReference>
<keyword evidence="3" id="KW-1185">Reference proteome</keyword>
<evidence type="ECO:0000313" key="3">
    <source>
        <dbReference type="Proteomes" id="UP000283644"/>
    </source>
</evidence>
<evidence type="ECO:0000256" key="1">
    <source>
        <dbReference type="SAM" id="Phobius"/>
    </source>
</evidence>
<reference evidence="2 3" key="1">
    <citation type="submission" date="2018-09" db="EMBL/GenBank/DDBJ databases">
        <title>Genome sequencing of Nocardioides immobilis CCTCC AB 2017083 for comparison to Nocardioides silvaticus.</title>
        <authorList>
            <person name="Li C."/>
            <person name="Wang G."/>
        </authorList>
    </citation>
    <scope>NUCLEOTIDE SEQUENCE [LARGE SCALE GENOMIC DNA]</scope>
    <source>
        <strain evidence="2 3">CCTCC AB 2017083</strain>
    </source>
</reference>
<gene>
    <name evidence="2" type="ORF">D0Z08_17725</name>
</gene>
<feature type="transmembrane region" description="Helical" evidence="1">
    <location>
        <begin position="92"/>
        <end position="111"/>
    </location>
</feature>
<dbReference type="AlphaFoldDB" id="A0A417XZU3"/>
<evidence type="ECO:0000313" key="2">
    <source>
        <dbReference type="EMBL" id="RHW25871.1"/>
    </source>
</evidence>
<organism evidence="2 3">
    <name type="scientific">Nocardioides immobilis</name>
    <dbReference type="NCBI Taxonomy" id="2049295"/>
    <lineage>
        <taxon>Bacteria</taxon>
        <taxon>Bacillati</taxon>
        <taxon>Actinomycetota</taxon>
        <taxon>Actinomycetes</taxon>
        <taxon>Propionibacteriales</taxon>
        <taxon>Nocardioidaceae</taxon>
        <taxon>Nocardioides</taxon>
    </lineage>
</organism>
<sequence length="155" mass="16536">MIDLVTIRWILTPPVVVVATALWIPMLERTKSASHKVVTLPAFIADPDLFGSQGAVLLAGWSYLLFMLACAGCAAIVMLAPGRPARTVANRLLLVSAPAAVVAVLALWTVVRNLDPEQVDVQGSFVLAVLVPTWFLGAALAARPRVSNLPTRGTW</sequence>
<comment type="caution">
    <text evidence="2">The sequence shown here is derived from an EMBL/GenBank/DDBJ whole genome shotgun (WGS) entry which is preliminary data.</text>
</comment>
<keyword evidence="1" id="KW-0812">Transmembrane</keyword>
<feature type="transmembrane region" description="Helical" evidence="1">
    <location>
        <begin position="123"/>
        <end position="142"/>
    </location>
</feature>
<keyword evidence="1" id="KW-0472">Membrane</keyword>
<keyword evidence="1" id="KW-1133">Transmembrane helix</keyword>
<accession>A0A417XZU3</accession>
<protein>
    <submittedName>
        <fullName evidence="2">Uncharacterized protein</fullName>
    </submittedName>
</protein>
<dbReference type="EMBL" id="QXGH01000021">
    <property type="protein sequence ID" value="RHW25871.1"/>
    <property type="molecule type" value="Genomic_DNA"/>
</dbReference>
<feature type="transmembrane region" description="Helical" evidence="1">
    <location>
        <begin position="7"/>
        <end position="26"/>
    </location>
</feature>